<feature type="domain" description="Epoxide hydrolase N-terminal" evidence="4">
    <location>
        <begin position="7"/>
        <end position="112"/>
    </location>
</feature>
<sequence>TNQFNLQPFTIDLSSEIPRLNSLVNNTRLPSQDFFPQVGVSDGIPLETLEQLKNEWVTSFDWGRRRRRLLRFSHFTAQIEGLTVHFIHEKSADPDAIPIILLHGWPGSFQEFLPIIKPLTEPYANSTTGKNVSYNVVVPSLPGFDFSSLPTDLDWSTSDTARVFNTLMTEVLGYKTYTLHGTPGLVIGYDLYANYNTTLRAAHFVFLPFVPPTMQEMTDAGVKLPSDELVTENLYLTWSTMGNAYFVEQAFRPKTLGLALYDSPVGQLSWQGWLWKNMSDPRAGTPPSQLDDNCILTSISLFYLTNTFYSSLWIYEQDPGALNPVYAKPQTDAPMFFSQFEYNTLFWPEEWVAKVGNLEWYRFHDFGGHWAGWDNPPALIQDIRDMGLSL</sequence>
<dbReference type="InterPro" id="IPR010497">
    <property type="entry name" value="Epoxide_hydro_N"/>
</dbReference>
<keyword evidence="2" id="KW-0058">Aromatic hydrocarbons catabolism</keyword>
<keyword evidence="6" id="KW-1185">Reference proteome</keyword>
<evidence type="ECO:0000259" key="4">
    <source>
        <dbReference type="Pfam" id="PF06441"/>
    </source>
</evidence>
<dbReference type="InterPro" id="IPR029058">
    <property type="entry name" value="AB_hydrolase_fold"/>
</dbReference>
<dbReference type="PIRSF" id="PIRSF001112">
    <property type="entry name" value="Epoxide_hydrolase"/>
    <property type="match status" value="1"/>
</dbReference>
<accession>A0AAD7FZX1</accession>
<dbReference type="PANTHER" id="PTHR21661:SF35">
    <property type="entry name" value="EPOXIDE HYDROLASE"/>
    <property type="match status" value="1"/>
</dbReference>
<evidence type="ECO:0000313" key="6">
    <source>
        <dbReference type="Proteomes" id="UP001221142"/>
    </source>
</evidence>
<dbReference type="PANTHER" id="PTHR21661">
    <property type="entry name" value="EPOXIDE HYDROLASE 1-RELATED"/>
    <property type="match status" value="1"/>
</dbReference>
<dbReference type="SUPFAM" id="SSF53474">
    <property type="entry name" value="alpha/beta-Hydrolases"/>
    <property type="match status" value="1"/>
</dbReference>
<evidence type="ECO:0000256" key="2">
    <source>
        <dbReference type="ARBA" id="ARBA00022797"/>
    </source>
</evidence>
<evidence type="ECO:0000256" key="1">
    <source>
        <dbReference type="ARBA" id="ARBA00010088"/>
    </source>
</evidence>
<dbReference type="AlphaFoldDB" id="A0AAD7FZX1"/>
<dbReference type="Pfam" id="PF06441">
    <property type="entry name" value="EHN"/>
    <property type="match status" value="1"/>
</dbReference>
<gene>
    <name evidence="5" type="ORF">FB45DRAFT_734832</name>
</gene>
<reference evidence="5" key="1">
    <citation type="submission" date="2023-03" db="EMBL/GenBank/DDBJ databases">
        <title>Massive genome expansion in bonnet fungi (Mycena s.s.) driven by repeated elements and novel gene families across ecological guilds.</title>
        <authorList>
            <consortium name="Lawrence Berkeley National Laboratory"/>
            <person name="Harder C.B."/>
            <person name="Miyauchi S."/>
            <person name="Viragh M."/>
            <person name="Kuo A."/>
            <person name="Thoen E."/>
            <person name="Andreopoulos B."/>
            <person name="Lu D."/>
            <person name="Skrede I."/>
            <person name="Drula E."/>
            <person name="Henrissat B."/>
            <person name="Morin E."/>
            <person name="Kohler A."/>
            <person name="Barry K."/>
            <person name="LaButti K."/>
            <person name="Morin E."/>
            <person name="Salamov A."/>
            <person name="Lipzen A."/>
            <person name="Mereny Z."/>
            <person name="Hegedus B."/>
            <person name="Baldrian P."/>
            <person name="Stursova M."/>
            <person name="Weitz H."/>
            <person name="Taylor A."/>
            <person name="Grigoriev I.V."/>
            <person name="Nagy L.G."/>
            <person name="Martin F."/>
            <person name="Kauserud H."/>
        </authorList>
    </citation>
    <scope>NUCLEOTIDE SEQUENCE</scope>
    <source>
        <strain evidence="5">9284</strain>
    </source>
</reference>
<comment type="caution">
    <text evidence="5">The sequence shown here is derived from an EMBL/GenBank/DDBJ whole genome shotgun (WGS) entry which is preliminary data.</text>
</comment>
<evidence type="ECO:0000256" key="3">
    <source>
        <dbReference type="ARBA" id="ARBA00022801"/>
    </source>
</evidence>
<dbReference type="Proteomes" id="UP001221142">
    <property type="component" value="Unassembled WGS sequence"/>
</dbReference>
<comment type="similarity">
    <text evidence="1">Belongs to the peptidase S33 family.</text>
</comment>
<dbReference type="InterPro" id="IPR016292">
    <property type="entry name" value="Epoxide_hydrolase"/>
</dbReference>
<protein>
    <submittedName>
        <fullName evidence="5">Alpha/Beta hydrolase protein</fullName>
    </submittedName>
</protein>
<dbReference type="Gene3D" id="3.40.50.1820">
    <property type="entry name" value="alpha/beta hydrolase"/>
    <property type="match status" value="1"/>
</dbReference>
<dbReference type="GO" id="GO:0097176">
    <property type="term" value="P:epoxide metabolic process"/>
    <property type="evidence" value="ECO:0007669"/>
    <property type="project" value="TreeGrafter"/>
</dbReference>
<keyword evidence="3 5" id="KW-0378">Hydrolase</keyword>
<name>A0AAD7FZX1_9AGAR</name>
<proteinExistence type="inferred from homology"/>
<feature type="non-terminal residue" evidence="5">
    <location>
        <position position="390"/>
    </location>
</feature>
<dbReference type="GO" id="GO:0004301">
    <property type="term" value="F:epoxide hydrolase activity"/>
    <property type="evidence" value="ECO:0007669"/>
    <property type="project" value="TreeGrafter"/>
</dbReference>
<dbReference type="EMBL" id="JARKIF010000002">
    <property type="protein sequence ID" value="KAJ7646775.1"/>
    <property type="molecule type" value="Genomic_DNA"/>
</dbReference>
<organism evidence="5 6">
    <name type="scientific">Roridomyces roridus</name>
    <dbReference type="NCBI Taxonomy" id="1738132"/>
    <lineage>
        <taxon>Eukaryota</taxon>
        <taxon>Fungi</taxon>
        <taxon>Dikarya</taxon>
        <taxon>Basidiomycota</taxon>
        <taxon>Agaricomycotina</taxon>
        <taxon>Agaricomycetes</taxon>
        <taxon>Agaricomycetidae</taxon>
        <taxon>Agaricales</taxon>
        <taxon>Marasmiineae</taxon>
        <taxon>Mycenaceae</taxon>
        <taxon>Roridomyces</taxon>
    </lineage>
</organism>
<evidence type="ECO:0000313" key="5">
    <source>
        <dbReference type="EMBL" id="KAJ7646775.1"/>
    </source>
</evidence>